<gene>
    <name evidence="2" type="ORF">H9Q80_05010</name>
</gene>
<dbReference type="Gene3D" id="3.20.20.150">
    <property type="entry name" value="Divalent-metal-dependent TIM barrel enzymes"/>
    <property type="match status" value="1"/>
</dbReference>
<name>A0A7G9GR81_9FIRM</name>
<keyword evidence="3" id="KW-1185">Reference proteome</keyword>
<dbReference type="InterPro" id="IPR050312">
    <property type="entry name" value="IolE/XylAMocC-like"/>
</dbReference>
<protein>
    <submittedName>
        <fullName evidence="2">TIM barrel protein</fullName>
    </submittedName>
</protein>
<evidence type="ECO:0000313" key="2">
    <source>
        <dbReference type="EMBL" id="QNM13313.1"/>
    </source>
</evidence>
<sequence length="276" mass="32726">MNFRERLSGMNNHYRYYSLEKFFESLQRNDIHYAELWTGPMHFYVDDHKHESIETLKTYQKNYDVKIIGICPEQTNPKPNNVADKKRADDVFKYYQQIIDIAQGIGCPQVLITSGWAFYDENKDEAWHRSVKMLKRICDYAKSRKIYLAMEALQPDESILVNNVRDLYRFKKEVARDNLKICIDFGAMARAEDTIYDYFKVFKNDIVHIHFVDGAPCGHLAWGDGRRNLMQDLKDLETCGYHGYLSLETATSRYFDKPWQAEEKTIQQFKEVYEED</sequence>
<feature type="domain" description="Xylose isomerase-like TIM barrel" evidence="1">
    <location>
        <begin position="29"/>
        <end position="260"/>
    </location>
</feature>
<dbReference type="PANTHER" id="PTHR12110">
    <property type="entry name" value="HYDROXYPYRUVATE ISOMERASE"/>
    <property type="match status" value="1"/>
</dbReference>
<dbReference type="KEGG" id="ehn:H9Q80_05010"/>
<dbReference type="Pfam" id="PF01261">
    <property type="entry name" value="AP_endonuc_2"/>
    <property type="match status" value="1"/>
</dbReference>
<proteinExistence type="predicted"/>
<dbReference type="InterPro" id="IPR013022">
    <property type="entry name" value="Xyl_isomerase-like_TIM-brl"/>
</dbReference>
<dbReference type="RefSeq" id="WP_117536453.1">
    <property type="nucleotide sequence ID" value="NZ_CP060636.1"/>
</dbReference>
<evidence type="ECO:0000313" key="3">
    <source>
        <dbReference type="Proteomes" id="UP000515856"/>
    </source>
</evidence>
<dbReference type="EMBL" id="CP060636">
    <property type="protein sequence ID" value="QNM13313.1"/>
    <property type="molecule type" value="Genomic_DNA"/>
</dbReference>
<dbReference type="AlphaFoldDB" id="A0A7G9GR81"/>
<dbReference type="SUPFAM" id="SSF51658">
    <property type="entry name" value="Xylose isomerase-like"/>
    <property type="match status" value="1"/>
</dbReference>
<evidence type="ECO:0000259" key="1">
    <source>
        <dbReference type="Pfam" id="PF01261"/>
    </source>
</evidence>
<dbReference type="InterPro" id="IPR036237">
    <property type="entry name" value="Xyl_isomerase-like_sf"/>
</dbReference>
<reference evidence="2 3" key="1">
    <citation type="submission" date="2020-08" db="EMBL/GenBank/DDBJ databases">
        <authorList>
            <person name="Liu C."/>
            <person name="Sun Q."/>
        </authorList>
    </citation>
    <scope>NUCLEOTIDE SEQUENCE [LARGE SCALE GENOMIC DNA]</scope>
    <source>
        <strain evidence="2 3">NSJ-61</strain>
    </source>
</reference>
<accession>A0A7G9GR81</accession>
<dbReference type="Proteomes" id="UP000515856">
    <property type="component" value="Chromosome"/>
</dbReference>
<organism evidence="2 3">
    <name type="scientific">[Eubacterium] hominis</name>
    <dbReference type="NCBI Taxonomy" id="2764325"/>
    <lineage>
        <taxon>Bacteria</taxon>
        <taxon>Bacillati</taxon>
        <taxon>Bacillota</taxon>
        <taxon>Erysipelotrichia</taxon>
        <taxon>Erysipelotrichales</taxon>
        <taxon>Erysipelotrichaceae</taxon>
        <taxon>Amedibacillus</taxon>
    </lineage>
</organism>